<dbReference type="AlphaFoldDB" id="A0A4Y9Z5I6"/>
<comment type="cofactor">
    <cofactor evidence="1 11">
        <name>FAD</name>
        <dbReference type="ChEBI" id="CHEBI:57692"/>
    </cofactor>
</comment>
<feature type="domain" description="FAD-binding" evidence="12">
    <location>
        <begin position="397"/>
        <end position="454"/>
    </location>
</feature>
<evidence type="ECO:0000256" key="10">
    <source>
        <dbReference type="ARBA" id="ARBA00023136"/>
    </source>
</evidence>
<keyword evidence="6 11" id="KW-0274">FAD</keyword>
<keyword evidence="8 11" id="KW-0503">Monooxygenase</keyword>
<dbReference type="PANTHER" id="PTHR43876:SF7">
    <property type="entry name" value="UBIQUINONE BIOSYNTHESIS MONOOXYGENASE COQ6, MITOCHONDRIAL"/>
    <property type="match status" value="1"/>
</dbReference>
<dbReference type="GO" id="GO:0106364">
    <property type="term" value="F:4-hydroxy-3-all-trans-polyprenylbenzoate oxygenase activity"/>
    <property type="evidence" value="ECO:0007669"/>
    <property type="project" value="UniProtKB-EC"/>
</dbReference>
<comment type="subunit">
    <text evidence="11">Component of a multi-subunit COQ enzyme complex, composed of at least COQ3, COQ4, COQ5, COQ6, COQ7 and COQ9.</text>
</comment>
<keyword evidence="14" id="KW-1185">Reference proteome</keyword>
<dbReference type="PROSITE" id="PS01304">
    <property type="entry name" value="UBIH"/>
    <property type="match status" value="1"/>
</dbReference>
<dbReference type="InterPro" id="IPR051205">
    <property type="entry name" value="UbiH/COQ6_monooxygenase"/>
</dbReference>
<evidence type="ECO:0000256" key="11">
    <source>
        <dbReference type="HAMAP-Rule" id="MF_03193"/>
    </source>
</evidence>
<evidence type="ECO:0000256" key="5">
    <source>
        <dbReference type="ARBA" id="ARBA00022792"/>
    </source>
</evidence>
<comment type="catalytic activity">
    <reaction evidence="11">
        <text>a 4-hydroxy-3-(all-trans-polyprenyl)benzoate + 2 reduced [2Fe-2S]-[ferredoxin] + O2 + 2 H(+) = a 3,4-dihydroxy-5-(all-trans-polyprenyl)benzoate + 2 oxidized [2Fe-2S]-[ferredoxin] + H2O</text>
        <dbReference type="Rhea" id="RHEA:81195"/>
        <dbReference type="Rhea" id="RHEA-COMP:9514"/>
        <dbReference type="Rhea" id="RHEA-COMP:10000"/>
        <dbReference type="Rhea" id="RHEA-COMP:10001"/>
        <dbReference type="Rhea" id="RHEA-COMP:10930"/>
        <dbReference type="ChEBI" id="CHEBI:15377"/>
        <dbReference type="ChEBI" id="CHEBI:15378"/>
        <dbReference type="ChEBI" id="CHEBI:15379"/>
        <dbReference type="ChEBI" id="CHEBI:33737"/>
        <dbReference type="ChEBI" id="CHEBI:33738"/>
        <dbReference type="ChEBI" id="CHEBI:64694"/>
        <dbReference type="ChEBI" id="CHEBI:78396"/>
        <dbReference type="EC" id="1.14.15.45"/>
    </reaction>
</comment>
<keyword evidence="5 11" id="KW-0999">Mitochondrion inner membrane</keyword>
<dbReference type="NCBIfam" id="TIGR01988">
    <property type="entry name" value="Ubi-OHases"/>
    <property type="match status" value="1"/>
</dbReference>
<evidence type="ECO:0000256" key="2">
    <source>
        <dbReference type="ARBA" id="ARBA00005349"/>
    </source>
</evidence>
<dbReference type="InterPro" id="IPR018168">
    <property type="entry name" value="Ubi_Hdrlase_CS"/>
</dbReference>
<keyword evidence="3 11" id="KW-0285">Flavoprotein</keyword>
<dbReference type="FunFam" id="3.50.50.60:FF:000021">
    <property type="entry name" value="Ubiquinone biosynthesis monooxygenase COQ6"/>
    <property type="match status" value="1"/>
</dbReference>
<dbReference type="UniPathway" id="UPA00232"/>
<evidence type="ECO:0000259" key="12">
    <source>
        <dbReference type="Pfam" id="PF01494"/>
    </source>
</evidence>
<comment type="catalytic activity">
    <reaction evidence="11">
        <text>a 2-methoxy-6-(all-trans-polyprenyl)phenol + 2 reduced [2Fe-2S]-[ferredoxin] + O2 + 2 H(+) = a 2-methoxy-6-(all-trans-polyprenyl)benzene-1,4-diol + 2 oxidized [2Fe-2S]-[ferredoxin] + H2O</text>
        <dbReference type="Rhea" id="RHEA:81183"/>
        <dbReference type="Rhea" id="RHEA-COMP:9551"/>
        <dbReference type="Rhea" id="RHEA-COMP:10000"/>
        <dbReference type="Rhea" id="RHEA-COMP:10001"/>
        <dbReference type="Rhea" id="RHEA-COMP:10858"/>
        <dbReference type="ChEBI" id="CHEBI:15377"/>
        <dbReference type="ChEBI" id="CHEBI:15378"/>
        <dbReference type="ChEBI" id="CHEBI:15379"/>
        <dbReference type="ChEBI" id="CHEBI:33737"/>
        <dbReference type="ChEBI" id="CHEBI:33738"/>
        <dbReference type="ChEBI" id="CHEBI:62731"/>
        <dbReference type="ChEBI" id="CHEBI:84166"/>
        <dbReference type="EC" id="1.14.15.46"/>
    </reaction>
</comment>
<comment type="function">
    <text evidence="11">FAD-dependent monooxygenase required for two non-consecutive steps during ubiquinone biosynthesis. Required for the C5-ring hydroxylation during ubiquinone biosynthesis by catalyzing the hydroxylation of 4-hydroxy-3-(all-trans-polyprenyl)benzoic acid to 3,4-dihydroxy-5-(all-trans-polyprenyl)benzoic acid. Also acts downstream of coq4, for the C1-hydroxylation during ubiquinone biosynthesis by catalyzing the hydroxylation of 2-methoxy-6-(all-trans-polyprenyl)phenol to 2-methoxy-6-(all-trans-polyprenyl)benzene-1,4-diol. The electrons required for the hydroxylation reaction are funneled indirectly to coq6 from NADPH via a ferredoxin/ferredoxin reductase system.</text>
</comment>
<dbReference type="InterPro" id="IPR036188">
    <property type="entry name" value="FAD/NAD-bd_sf"/>
</dbReference>
<dbReference type="Proteomes" id="UP000298327">
    <property type="component" value="Unassembled WGS sequence"/>
</dbReference>
<keyword evidence="7 11" id="KW-0560">Oxidoreductase</keyword>
<dbReference type="PRINTS" id="PR00420">
    <property type="entry name" value="RNGMNOXGNASE"/>
</dbReference>
<reference evidence="13 14" key="1">
    <citation type="submission" date="2019-02" db="EMBL/GenBank/DDBJ databases">
        <title>Genome sequencing of the rare red list fungi Dentipellis fragilis.</title>
        <authorList>
            <person name="Buettner E."/>
            <person name="Kellner H."/>
        </authorList>
    </citation>
    <scope>NUCLEOTIDE SEQUENCE [LARGE SCALE GENOMIC DNA]</scope>
    <source>
        <strain evidence="13 14">DSM 105465</strain>
    </source>
</reference>
<evidence type="ECO:0000256" key="4">
    <source>
        <dbReference type="ARBA" id="ARBA00022688"/>
    </source>
</evidence>
<comment type="pathway">
    <text evidence="11">Cofactor biosynthesis; ubiquinone biosynthesis.</text>
</comment>
<evidence type="ECO:0000256" key="9">
    <source>
        <dbReference type="ARBA" id="ARBA00023128"/>
    </source>
</evidence>
<dbReference type="STRING" id="205917.A0A4Y9Z5I6"/>
<dbReference type="EMBL" id="SEOQ01000120">
    <property type="protein sequence ID" value="TFY70136.1"/>
    <property type="molecule type" value="Genomic_DNA"/>
</dbReference>
<evidence type="ECO:0000313" key="14">
    <source>
        <dbReference type="Proteomes" id="UP000298327"/>
    </source>
</evidence>
<dbReference type="PANTHER" id="PTHR43876">
    <property type="entry name" value="UBIQUINONE BIOSYNTHESIS MONOOXYGENASE COQ6, MITOCHONDRIAL"/>
    <property type="match status" value="1"/>
</dbReference>
<feature type="domain" description="FAD-binding" evidence="12">
    <location>
        <begin position="24"/>
        <end position="262"/>
    </location>
</feature>
<dbReference type="GO" id="GO:0031314">
    <property type="term" value="C:extrinsic component of mitochondrial inner membrane"/>
    <property type="evidence" value="ECO:0007669"/>
    <property type="project" value="UniProtKB-UniRule"/>
</dbReference>
<dbReference type="EC" id="1.14.15.45" evidence="11"/>
<dbReference type="EC" id="1.14.15.46" evidence="11"/>
<keyword evidence="9 11" id="KW-0496">Mitochondrion</keyword>
<dbReference type="GO" id="GO:0071949">
    <property type="term" value="F:FAD binding"/>
    <property type="evidence" value="ECO:0007669"/>
    <property type="project" value="InterPro"/>
</dbReference>
<dbReference type="OrthoDB" id="683240at2759"/>
<dbReference type="GO" id="GO:0016712">
    <property type="term" value="F:oxidoreductase activity, acting on paired donors, with incorporation or reduction of molecular oxygen, reduced flavin or flavoprotein as one donor, and incorporation of one atom of oxygen"/>
    <property type="evidence" value="ECO:0007669"/>
    <property type="project" value="UniProtKB-UniRule"/>
</dbReference>
<comment type="subcellular location">
    <subcellularLocation>
        <location evidence="11">Mitochondrion inner membrane</location>
        <topology evidence="11">Peripheral membrane protein</topology>
        <orientation evidence="11">Matrix side</orientation>
    </subcellularLocation>
</comment>
<accession>A0A4Y9Z5I6</accession>
<dbReference type="GO" id="GO:0120538">
    <property type="term" value="F:2-methoxy-6-polyprenolphenol 4-hydroxylase activity"/>
    <property type="evidence" value="ECO:0007669"/>
    <property type="project" value="UniProtKB-EC"/>
</dbReference>
<proteinExistence type="inferred from homology"/>
<comment type="caution">
    <text evidence="13">The sequence shown here is derived from an EMBL/GenBank/DDBJ whole genome shotgun (WGS) entry which is preliminary data.</text>
</comment>
<gene>
    <name evidence="11" type="primary">COQ6</name>
    <name evidence="13" type="ORF">EVG20_g2879</name>
</gene>
<evidence type="ECO:0000256" key="3">
    <source>
        <dbReference type="ARBA" id="ARBA00022630"/>
    </source>
</evidence>
<dbReference type="Gene3D" id="3.50.50.60">
    <property type="entry name" value="FAD/NAD(P)-binding domain"/>
    <property type="match status" value="2"/>
</dbReference>
<evidence type="ECO:0000256" key="8">
    <source>
        <dbReference type="ARBA" id="ARBA00023033"/>
    </source>
</evidence>
<dbReference type="InterPro" id="IPR000689">
    <property type="entry name" value="UbQ_mOase_COQ6"/>
</dbReference>
<comment type="similarity">
    <text evidence="2 11">Belongs to the UbiH/COQ6 family.</text>
</comment>
<evidence type="ECO:0000256" key="7">
    <source>
        <dbReference type="ARBA" id="ARBA00023002"/>
    </source>
</evidence>
<evidence type="ECO:0000256" key="1">
    <source>
        <dbReference type="ARBA" id="ARBA00001974"/>
    </source>
</evidence>
<dbReference type="SUPFAM" id="SSF51905">
    <property type="entry name" value="FAD/NAD(P)-binding domain"/>
    <property type="match status" value="1"/>
</dbReference>
<sequence>MSLRTASTTGLAIRKLGAATQPEECDIVIVGGGPAGLALASALGSSNAVGKQLGVTLVEAGDLAKVRDWNMSPGAYSNRVVSLTNASEGFLQSIGVWDHVDAQRTCPMEDMQVWDGVSGARIEFNARELGITRSSGSSQMARLTEVLNLQRGLLRHLDGHPYINLIDKTKVDTIQREDGEGDGWPLVHLSNGRTLRARLLVGADGFNSPVRSYAGIGSFGWSYDTTAIVATLLHSPRTIVPNTTAYQRFLPTGPIAFLPLSPTASSLVWSTKPPLAAALSKADPEILTSMINAAFRLPEVSLRYLHARILDSVNSGSMLTANEIKDEIAWREHSHSIDAHSAYASASVDPAVVNIGIPPVGAESLPPLVEGIQPGTAASFPLRFNHTEQYIGEGAGARTVLVGDAAHTVHPLAGQGLNLGLRDVECLARCIETAALRGGDIGSHTALLPYARERYIENHKLMSVMDKLHKLYTTTLPPVVWARTVGLEIVNELDSLKAGIMTSAGSNRKEGQRASPVWNLAASGFEGVMGGSRLAGVVGGALRATAAGALQQLGQVAAGAQAEQRR</sequence>
<name>A0A4Y9Z5I6_9AGAM</name>
<evidence type="ECO:0000256" key="6">
    <source>
        <dbReference type="ARBA" id="ARBA00022827"/>
    </source>
</evidence>
<dbReference type="Pfam" id="PF01494">
    <property type="entry name" value="FAD_binding_3"/>
    <property type="match status" value="2"/>
</dbReference>
<evidence type="ECO:0000313" key="13">
    <source>
        <dbReference type="EMBL" id="TFY70136.1"/>
    </source>
</evidence>
<dbReference type="HAMAP" id="MF_03193">
    <property type="entry name" value="COQ6_monooxygenase"/>
    <property type="match status" value="1"/>
</dbReference>
<keyword evidence="10 11" id="KW-0472">Membrane</keyword>
<organism evidence="13 14">
    <name type="scientific">Dentipellis fragilis</name>
    <dbReference type="NCBI Taxonomy" id="205917"/>
    <lineage>
        <taxon>Eukaryota</taxon>
        <taxon>Fungi</taxon>
        <taxon>Dikarya</taxon>
        <taxon>Basidiomycota</taxon>
        <taxon>Agaricomycotina</taxon>
        <taxon>Agaricomycetes</taxon>
        <taxon>Russulales</taxon>
        <taxon>Hericiaceae</taxon>
        <taxon>Dentipellis</taxon>
    </lineage>
</organism>
<dbReference type="InterPro" id="IPR002938">
    <property type="entry name" value="FAD-bd"/>
</dbReference>
<dbReference type="InterPro" id="IPR010971">
    <property type="entry name" value="UbiH/COQ6"/>
</dbReference>
<keyword evidence="4 11" id="KW-0831">Ubiquinone biosynthesis</keyword>
<protein>
    <recommendedName>
        <fullName evidence="11">Ubiquinone biosynthesis monooxygenase COQ6, mitochondrial</fullName>
        <ecNumber evidence="11">1.14.15.45</ecNumber>
    </recommendedName>
    <alternativeName>
        <fullName evidence="11">2-methoxy-6-polyprenolphenol 4-hydroxylase</fullName>
        <ecNumber evidence="11">1.14.15.46</ecNumber>
    </alternativeName>
</protein>